<name>A0A835YQ32_9STRA</name>
<gene>
    <name evidence="1" type="ORF">JKP88DRAFT_215714</name>
</gene>
<dbReference type="Gene3D" id="2.60.120.10">
    <property type="entry name" value="Jelly Rolls"/>
    <property type="match status" value="1"/>
</dbReference>
<dbReference type="InterPro" id="IPR014710">
    <property type="entry name" value="RmlC-like_jellyroll"/>
</dbReference>
<accession>A0A835YQ32</accession>
<organism evidence="1 2">
    <name type="scientific">Tribonema minus</name>
    <dbReference type="NCBI Taxonomy" id="303371"/>
    <lineage>
        <taxon>Eukaryota</taxon>
        <taxon>Sar</taxon>
        <taxon>Stramenopiles</taxon>
        <taxon>Ochrophyta</taxon>
        <taxon>PX clade</taxon>
        <taxon>Xanthophyceae</taxon>
        <taxon>Tribonematales</taxon>
        <taxon>Tribonemataceae</taxon>
        <taxon>Tribonema</taxon>
    </lineage>
</organism>
<dbReference type="Proteomes" id="UP000664859">
    <property type="component" value="Unassembled WGS sequence"/>
</dbReference>
<dbReference type="OrthoDB" id="196381at2759"/>
<evidence type="ECO:0000313" key="1">
    <source>
        <dbReference type="EMBL" id="KAG5178558.1"/>
    </source>
</evidence>
<comment type="caution">
    <text evidence="1">The sequence shown here is derived from an EMBL/GenBank/DDBJ whole genome shotgun (WGS) entry which is preliminary data.</text>
</comment>
<keyword evidence="2" id="KW-1185">Reference proteome</keyword>
<reference evidence="1" key="1">
    <citation type="submission" date="2021-02" db="EMBL/GenBank/DDBJ databases">
        <title>First Annotated Genome of the Yellow-green Alga Tribonema minus.</title>
        <authorList>
            <person name="Mahan K.M."/>
        </authorList>
    </citation>
    <scope>NUCLEOTIDE SEQUENCE</scope>
    <source>
        <strain evidence="1">UTEX B ZZ1240</strain>
    </source>
</reference>
<dbReference type="EMBL" id="JAFCMP010000514">
    <property type="protein sequence ID" value="KAG5178558.1"/>
    <property type="molecule type" value="Genomic_DNA"/>
</dbReference>
<sequence length="166" mass="18363">MRMEESCLVYDVDARGEEQKQIIFRNDSLVYQSLHLADGQAENSAPCQAARAFSVRGAAACGLSSWSSGALTLPPRGLKAAERVDDHTQLYWVTSCRPYSLELAIAKIPEGSDRPADAFDDATAQRYLLSPGDHFYVPPRNVYRLENHAPDADAQICWAILNPPRP</sequence>
<dbReference type="InterPro" id="IPR011051">
    <property type="entry name" value="RmlC_Cupin_sf"/>
</dbReference>
<protein>
    <submittedName>
        <fullName evidence="1">Uncharacterized protein</fullName>
    </submittedName>
</protein>
<proteinExistence type="predicted"/>
<dbReference type="SUPFAM" id="SSF51182">
    <property type="entry name" value="RmlC-like cupins"/>
    <property type="match status" value="1"/>
</dbReference>
<evidence type="ECO:0000313" key="2">
    <source>
        <dbReference type="Proteomes" id="UP000664859"/>
    </source>
</evidence>
<dbReference type="AlphaFoldDB" id="A0A835YQ32"/>